<feature type="compositionally biased region" description="Polar residues" evidence="1">
    <location>
        <begin position="114"/>
        <end position="125"/>
    </location>
</feature>
<name>A0A6A6CF48_ZASCE</name>
<protein>
    <submittedName>
        <fullName evidence="2">Uncharacterized protein</fullName>
    </submittedName>
</protein>
<accession>A0A6A6CF48</accession>
<dbReference type="Proteomes" id="UP000799537">
    <property type="component" value="Unassembled WGS sequence"/>
</dbReference>
<sequence>MEALHRQQGLLDEEQELVREQRKLVRQKQELNQRIIEEMGRRGEGADSRGQTHVPSSTTLTPIDGPPAQVQIPRQSAIGKKNVEHSATGLAAPPAPAIGSKVTSLTAFGPPPTTNSNNPKGPSQQNTYARYDDQYPTLAAIDDGVFELACYFCMGNHFRKGKGKGPLQPIQGVRGMHTHINSCHEGEQAHDNTPRGYEWVARNCVDKRLSKADLKAAGNREYVTREVVEVSYRTAA</sequence>
<proteinExistence type="predicted"/>
<evidence type="ECO:0000313" key="3">
    <source>
        <dbReference type="Proteomes" id="UP000799537"/>
    </source>
</evidence>
<gene>
    <name evidence="2" type="ORF">M409DRAFT_25178</name>
</gene>
<feature type="compositionally biased region" description="Polar residues" evidence="1">
    <location>
        <begin position="49"/>
        <end position="61"/>
    </location>
</feature>
<feature type="region of interest" description="Disordered" evidence="1">
    <location>
        <begin position="89"/>
        <end position="125"/>
    </location>
</feature>
<feature type="compositionally biased region" description="Basic and acidic residues" evidence="1">
    <location>
        <begin position="37"/>
        <end position="47"/>
    </location>
</feature>
<keyword evidence="3" id="KW-1185">Reference proteome</keyword>
<dbReference type="EMBL" id="ML993604">
    <property type="protein sequence ID" value="KAF2164299.1"/>
    <property type="molecule type" value="Genomic_DNA"/>
</dbReference>
<dbReference type="RefSeq" id="XP_033665188.1">
    <property type="nucleotide sequence ID" value="XM_033807572.1"/>
</dbReference>
<reference evidence="2" key="1">
    <citation type="journal article" date="2020" name="Stud. Mycol.">
        <title>101 Dothideomycetes genomes: a test case for predicting lifestyles and emergence of pathogens.</title>
        <authorList>
            <person name="Haridas S."/>
            <person name="Albert R."/>
            <person name="Binder M."/>
            <person name="Bloem J."/>
            <person name="Labutti K."/>
            <person name="Salamov A."/>
            <person name="Andreopoulos B."/>
            <person name="Baker S."/>
            <person name="Barry K."/>
            <person name="Bills G."/>
            <person name="Bluhm B."/>
            <person name="Cannon C."/>
            <person name="Castanera R."/>
            <person name="Culley D."/>
            <person name="Daum C."/>
            <person name="Ezra D."/>
            <person name="Gonzalez J."/>
            <person name="Henrissat B."/>
            <person name="Kuo A."/>
            <person name="Liang C."/>
            <person name="Lipzen A."/>
            <person name="Lutzoni F."/>
            <person name="Magnuson J."/>
            <person name="Mondo S."/>
            <person name="Nolan M."/>
            <person name="Ohm R."/>
            <person name="Pangilinan J."/>
            <person name="Park H.-J."/>
            <person name="Ramirez L."/>
            <person name="Alfaro M."/>
            <person name="Sun H."/>
            <person name="Tritt A."/>
            <person name="Yoshinaga Y."/>
            <person name="Zwiers L.-H."/>
            <person name="Turgeon B."/>
            <person name="Goodwin S."/>
            <person name="Spatafora J."/>
            <person name="Crous P."/>
            <person name="Grigoriev I."/>
        </authorList>
    </citation>
    <scope>NUCLEOTIDE SEQUENCE</scope>
    <source>
        <strain evidence="2">ATCC 36951</strain>
    </source>
</reference>
<evidence type="ECO:0000313" key="2">
    <source>
        <dbReference type="EMBL" id="KAF2164299.1"/>
    </source>
</evidence>
<dbReference type="GeneID" id="54560844"/>
<feature type="region of interest" description="Disordered" evidence="1">
    <location>
        <begin position="37"/>
        <end position="67"/>
    </location>
</feature>
<evidence type="ECO:0000256" key="1">
    <source>
        <dbReference type="SAM" id="MobiDB-lite"/>
    </source>
</evidence>
<dbReference type="AlphaFoldDB" id="A0A6A6CF48"/>
<organism evidence="2 3">
    <name type="scientific">Zasmidium cellare ATCC 36951</name>
    <dbReference type="NCBI Taxonomy" id="1080233"/>
    <lineage>
        <taxon>Eukaryota</taxon>
        <taxon>Fungi</taxon>
        <taxon>Dikarya</taxon>
        <taxon>Ascomycota</taxon>
        <taxon>Pezizomycotina</taxon>
        <taxon>Dothideomycetes</taxon>
        <taxon>Dothideomycetidae</taxon>
        <taxon>Mycosphaerellales</taxon>
        <taxon>Mycosphaerellaceae</taxon>
        <taxon>Zasmidium</taxon>
    </lineage>
</organism>